<dbReference type="InterPro" id="IPR012334">
    <property type="entry name" value="Pectin_lyas_fold"/>
</dbReference>
<dbReference type="AlphaFoldDB" id="A0A9X0CLE7"/>
<keyword evidence="1" id="KW-0732">Signal</keyword>
<comment type="caution">
    <text evidence="2">The sequence shown here is derived from an EMBL/GenBank/DDBJ whole genome shotgun (WGS) entry which is preliminary data.</text>
</comment>
<reference evidence="2" key="1">
    <citation type="submission" date="2023-01" db="EMBL/GenBank/DDBJ databases">
        <title>Genome assembly of the deep-sea coral Lophelia pertusa.</title>
        <authorList>
            <person name="Herrera S."/>
            <person name="Cordes E."/>
        </authorList>
    </citation>
    <scope>NUCLEOTIDE SEQUENCE</scope>
    <source>
        <strain evidence="2">USNM1676648</strain>
        <tissue evidence="2">Polyp</tissue>
    </source>
</reference>
<keyword evidence="3" id="KW-1185">Reference proteome</keyword>
<dbReference type="SUPFAM" id="SSF51126">
    <property type="entry name" value="Pectin lyase-like"/>
    <property type="match status" value="1"/>
</dbReference>
<organism evidence="2 3">
    <name type="scientific">Desmophyllum pertusum</name>
    <dbReference type="NCBI Taxonomy" id="174260"/>
    <lineage>
        <taxon>Eukaryota</taxon>
        <taxon>Metazoa</taxon>
        <taxon>Cnidaria</taxon>
        <taxon>Anthozoa</taxon>
        <taxon>Hexacorallia</taxon>
        <taxon>Scleractinia</taxon>
        <taxon>Caryophylliina</taxon>
        <taxon>Caryophylliidae</taxon>
        <taxon>Desmophyllum</taxon>
    </lineage>
</organism>
<dbReference type="OrthoDB" id="5989148at2759"/>
<dbReference type="EMBL" id="MU827306">
    <property type="protein sequence ID" value="KAJ7363220.1"/>
    <property type="molecule type" value="Genomic_DNA"/>
</dbReference>
<evidence type="ECO:0000313" key="2">
    <source>
        <dbReference type="EMBL" id="KAJ7363220.1"/>
    </source>
</evidence>
<protein>
    <recommendedName>
        <fullName evidence="4">Right handed beta helix domain-containing protein</fullName>
    </recommendedName>
</protein>
<dbReference type="InterPro" id="IPR011050">
    <property type="entry name" value="Pectin_lyase_fold/virulence"/>
</dbReference>
<name>A0A9X0CLE7_9CNID</name>
<feature type="chain" id="PRO_5040748628" description="Right handed beta helix domain-containing protein" evidence="1">
    <location>
        <begin position="22"/>
        <end position="350"/>
    </location>
</feature>
<proteinExistence type="predicted"/>
<gene>
    <name evidence="2" type="ORF">OS493_011501</name>
</gene>
<feature type="signal peptide" evidence="1">
    <location>
        <begin position="1"/>
        <end position="21"/>
    </location>
</feature>
<evidence type="ECO:0000256" key="1">
    <source>
        <dbReference type="SAM" id="SignalP"/>
    </source>
</evidence>
<evidence type="ECO:0000313" key="3">
    <source>
        <dbReference type="Proteomes" id="UP001163046"/>
    </source>
</evidence>
<sequence>MRSRMLRSILFLSLLYLPSEAAWNIYTTIYYVSPSGNDSQNCGHWATSPCKSLDAAFTIAFDGGGSANSTLISAAKGNYTLAKSFNITNVDTFALVGQGSRSDEVRITCEPDVSLSFILCQNIALEGLTLLRCGGWRESTIGINKSAHAGQKHQGVKFKTALDFRYCRNTRFTNIEISSSPGLGVNFFDVGGVVNFTDCVLADNKADNKSLNGSPLEGFIKEGYVYSGGGIYMILNKYGDNAVNVTRSQHDSFQHNNTYVFRNCYFLRNEAFGSNASSTYDHIGNPGPTQFSLGGGLAVNFRGNASNCKTEIESCVFIGNQAFWGGGLQVETRDEVTNNRILHFTTILGF</sequence>
<dbReference type="Gene3D" id="2.160.20.10">
    <property type="entry name" value="Single-stranded right-handed beta-helix, Pectin lyase-like"/>
    <property type="match status" value="1"/>
</dbReference>
<dbReference type="Proteomes" id="UP001163046">
    <property type="component" value="Unassembled WGS sequence"/>
</dbReference>
<accession>A0A9X0CLE7</accession>
<evidence type="ECO:0008006" key="4">
    <source>
        <dbReference type="Google" id="ProtNLM"/>
    </source>
</evidence>